<comment type="catalytic activity">
    <reaction evidence="5 6">
        <text>D-erythro-1-(imidazol-4-yl)glycerol 3-phosphate = 3-(imidazol-4-yl)-2-oxopropyl phosphate + H2O</text>
        <dbReference type="Rhea" id="RHEA:11040"/>
        <dbReference type="ChEBI" id="CHEBI:15377"/>
        <dbReference type="ChEBI" id="CHEBI:57766"/>
        <dbReference type="ChEBI" id="CHEBI:58278"/>
        <dbReference type="EC" id="4.2.1.19"/>
    </reaction>
</comment>
<comment type="similarity">
    <text evidence="5 6">Belongs to the imidazoleglycerol-phosphate dehydratase family.</text>
</comment>
<name>A0ABP3JG37_9BACI</name>
<dbReference type="Gene3D" id="3.30.230.40">
    <property type="entry name" value="Imidazole glycerol phosphate dehydratase, domain 1"/>
    <property type="match status" value="2"/>
</dbReference>
<sequence>MRQSTVKRTTSETAIDLSLVIDGRKEVEADTGVGFFDHMLMLFAAHGSFDLTVKADGDLYVDDHHTVEDVGIVLGQAFREAMGDKRGIKRYATDFTPMDESLSLVSIDVSNRPFLVYDVSGLGEKVGQFDTELVEEFLRAFINQAGITLHVKLIHGYNNHHIIESIFKGVGRVLSEALVIQDSNGDVPSTKGKL</sequence>
<keyword evidence="5" id="KW-0963">Cytoplasm</keyword>
<dbReference type="CDD" id="cd07914">
    <property type="entry name" value="IGPD"/>
    <property type="match status" value="1"/>
</dbReference>
<dbReference type="InterPro" id="IPR020568">
    <property type="entry name" value="Ribosomal_Su5_D2-typ_SF"/>
</dbReference>
<dbReference type="NCBIfam" id="NF002111">
    <property type="entry name" value="PRK00951.2-1"/>
    <property type="match status" value="1"/>
</dbReference>
<dbReference type="Proteomes" id="UP001500740">
    <property type="component" value="Unassembled WGS sequence"/>
</dbReference>
<keyword evidence="8" id="KW-1185">Reference proteome</keyword>
<dbReference type="EMBL" id="BAAACZ010000003">
    <property type="protein sequence ID" value="GAA0452388.1"/>
    <property type="molecule type" value="Genomic_DNA"/>
</dbReference>
<proteinExistence type="inferred from homology"/>
<protein>
    <recommendedName>
        <fullName evidence="5 6">Imidazoleglycerol-phosphate dehydratase</fullName>
        <shortName evidence="5">IGPD</shortName>
        <ecNumber evidence="5 6">4.2.1.19</ecNumber>
    </recommendedName>
</protein>
<evidence type="ECO:0000256" key="6">
    <source>
        <dbReference type="RuleBase" id="RU000599"/>
    </source>
</evidence>
<comment type="caution">
    <text evidence="7">The sequence shown here is derived from an EMBL/GenBank/DDBJ whole genome shotgun (WGS) entry which is preliminary data.</text>
</comment>
<evidence type="ECO:0000256" key="4">
    <source>
        <dbReference type="ARBA" id="ARBA00023239"/>
    </source>
</evidence>
<evidence type="ECO:0000313" key="7">
    <source>
        <dbReference type="EMBL" id="GAA0452388.1"/>
    </source>
</evidence>
<dbReference type="SUPFAM" id="SSF54211">
    <property type="entry name" value="Ribosomal protein S5 domain 2-like"/>
    <property type="match status" value="2"/>
</dbReference>
<dbReference type="PANTHER" id="PTHR23133:SF2">
    <property type="entry name" value="IMIDAZOLEGLYCEROL-PHOSPHATE DEHYDRATASE"/>
    <property type="match status" value="1"/>
</dbReference>
<evidence type="ECO:0000256" key="5">
    <source>
        <dbReference type="HAMAP-Rule" id="MF_00076"/>
    </source>
</evidence>
<gene>
    <name evidence="5 7" type="primary">hisB</name>
    <name evidence="7" type="ORF">GCM10008935_03780</name>
</gene>
<accession>A0ABP3JG37</accession>
<dbReference type="HAMAP" id="MF_00076">
    <property type="entry name" value="HisB"/>
    <property type="match status" value="1"/>
</dbReference>
<evidence type="ECO:0000256" key="2">
    <source>
        <dbReference type="ARBA" id="ARBA00022605"/>
    </source>
</evidence>
<dbReference type="Pfam" id="PF00475">
    <property type="entry name" value="IGPD"/>
    <property type="match status" value="1"/>
</dbReference>
<dbReference type="NCBIfam" id="NF002114">
    <property type="entry name" value="PRK00951.2-4"/>
    <property type="match status" value="1"/>
</dbReference>
<keyword evidence="2 5" id="KW-0028">Amino-acid biosynthesis</keyword>
<evidence type="ECO:0000313" key="8">
    <source>
        <dbReference type="Proteomes" id="UP001500740"/>
    </source>
</evidence>
<evidence type="ECO:0000256" key="3">
    <source>
        <dbReference type="ARBA" id="ARBA00023102"/>
    </source>
</evidence>
<keyword evidence="4 5" id="KW-0456">Lyase</keyword>
<dbReference type="PROSITE" id="PS00954">
    <property type="entry name" value="IGP_DEHYDRATASE_1"/>
    <property type="match status" value="1"/>
</dbReference>
<dbReference type="InterPro" id="IPR038494">
    <property type="entry name" value="IGPD_sf"/>
</dbReference>
<dbReference type="PANTHER" id="PTHR23133">
    <property type="entry name" value="IMIDAZOLEGLYCEROL-PHOSPHATE DEHYDRATASE HIS7"/>
    <property type="match status" value="1"/>
</dbReference>
<evidence type="ECO:0000256" key="1">
    <source>
        <dbReference type="ARBA" id="ARBA00005047"/>
    </source>
</evidence>
<organism evidence="7 8">
    <name type="scientific">Alkalibacillus silvisoli</name>
    <dbReference type="NCBI Taxonomy" id="392823"/>
    <lineage>
        <taxon>Bacteria</taxon>
        <taxon>Bacillati</taxon>
        <taxon>Bacillota</taxon>
        <taxon>Bacilli</taxon>
        <taxon>Bacillales</taxon>
        <taxon>Bacillaceae</taxon>
        <taxon>Alkalibacillus</taxon>
    </lineage>
</organism>
<dbReference type="InterPro" id="IPR020565">
    <property type="entry name" value="ImidazoleglycerP_deHydtase_CS"/>
</dbReference>
<dbReference type="InterPro" id="IPR000807">
    <property type="entry name" value="ImidazoleglycerolP_deHydtase"/>
</dbReference>
<reference evidence="8" key="1">
    <citation type="journal article" date="2019" name="Int. J. Syst. Evol. Microbiol.">
        <title>The Global Catalogue of Microorganisms (GCM) 10K type strain sequencing project: providing services to taxonomists for standard genome sequencing and annotation.</title>
        <authorList>
            <consortium name="The Broad Institute Genomics Platform"/>
            <consortium name="The Broad Institute Genome Sequencing Center for Infectious Disease"/>
            <person name="Wu L."/>
            <person name="Ma J."/>
        </authorList>
    </citation>
    <scope>NUCLEOTIDE SEQUENCE [LARGE SCALE GENOMIC DNA]</scope>
    <source>
        <strain evidence="8">JCM 14193</strain>
    </source>
</reference>
<dbReference type="PROSITE" id="PS00955">
    <property type="entry name" value="IGP_DEHYDRATASE_2"/>
    <property type="match status" value="1"/>
</dbReference>
<comment type="pathway">
    <text evidence="1 5 6">Amino-acid biosynthesis; L-histidine biosynthesis; L-histidine from 5-phospho-alpha-D-ribose 1-diphosphate: step 6/9.</text>
</comment>
<keyword evidence="3 5" id="KW-0368">Histidine biosynthesis</keyword>
<dbReference type="EC" id="4.2.1.19" evidence="5 6"/>
<dbReference type="RefSeq" id="WP_343781402.1">
    <property type="nucleotide sequence ID" value="NZ_BAAACZ010000003.1"/>
</dbReference>
<comment type="subcellular location">
    <subcellularLocation>
        <location evidence="5 6">Cytoplasm</location>
    </subcellularLocation>
</comment>